<reference evidence="1 2" key="1">
    <citation type="submission" date="2014-04" db="EMBL/GenBank/DDBJ databases">
        <authorList>
            <consortium name="DOE Joint Genome Institute"/>
            <person name="Kuo A."/>
            <person name="Gay G."/>
            <person name="Dore J."/>
            <person name="Kohler A."/>
            <person name="Nagy L.G."/>
            <person name="Floudas D."/>
            <person name="Copeland A."/>
            <person name="Barry K.W."/>
            <person name="Cichocki N."/>
            <person name="Veneault-Fourrey C."/>
            <person name="LaButti K."/>
            <person name="Lindquist E.A."/>
            <person name="Lipzen A."/>
            <person name="Lundell T."/>
            <person name="Morin E."/>
            <person name="Murat C."/>
            <person name="Sun H."/>
            <person name="Tunlid A."/>
            <person name="Henrissat B."/>
            <person name="Grigoriev I.V."/>
            <person name="Hibbett D.S."/>
            <person name="Martin F."/>
            <person name="Nordberg H.P."/>
            <person name="Cantor M.N."/>
            <person name="Hua S.X."/>
        </authorList>
    </citation>
    <scope>NUCLEOTIDE SEQUENCE [LARGE SCALE GENOMIC DNA]</scope>
    <source>
        <strain evidence="2">h7</strain>
    </source>
</reference>
<proteinExistence type="predicted"/>
<evidence type="ECO:0000313" key="1">
    <source>
        <dbReference type="EMBL" id="KIM34652.1"/>
    </source>
</evidence>
<name>A0A0C2Y0N2_HEBCY</name>
<organism evidence="1 2">
    <name type="scientific">Hebeloma cylindrosporum</name>
    <dbReference type="NCBI Taxonomy" id="76867"/>
    <lineage>
        <taxon>Eukaryota</taxon>
        <taxon>Fungi</taxon>
        <taxon>Dikarya</taxon>
        <taxon>Basidiomycota</taxon>
        <taxon>Agaricomycotina</taxon>
        <taxon>Agaricomycetes</taxon>
        <taxon>Agaricomycetidae</taxon>
        <taxon>Agaricales</taxon>
        <taxon>Agaricineae</taxon>
        <taxon>Hymenogastraceae</taxon>
        <taxon>Hebeloma</taxon>
    </lineage>
</organism>
<gene>
    <name evidence="1" type="ORF">M413DRAFT_33130</name>
</gene>
<reference evidence="2" key="2">
    <citation type="submission" date="2015-01" db="EMBL/GenBank/DDBJ databases">
        <title>Evolutionary Origins and Diversification of the Mycorrhizal Mutualists.</title>
        <authorList>
            <consortium name="DOE Joint Genome Institute"/>
            <consortium name="Mycorrhizal Genomics Consortium"/>
            <person name="Kohler A."/>
            <person name="Kuo A."/>
            <person name="Nagy L.G."/>
            <person name="Floudas D."/>
            <person name="Copeland A."/>
            <person name="Barry K.W."/>
            <person name="Cichocki N."/>
            <person name="Veneault-Fourrey C."/>
            <person name="LaButti K."/>
            <person name="Lindquist E.A."/>
            <person name="Lipzen A."/>
            <person name="Lundell T."/>
            <person name="Morin E."/>
            <person name="Murat C."/>
            <person name="Riley R."/>
            <person name="Ohm R."/>
            <person name="Sun H."/>
            <person name="Tunlid A."/>
            <person name="Henrissat B."/>
            <person name="Grigoriev I.V."/>
            <person name="Hibbett D.S."/>
            <person name="Martin F."/>
        </authorList>
    </citation>
    <scope>NUCLEOTIDE SEQUENCE [LARGE SCALE GENOMIC DNA]</scope>
    <source>
        <strain evidence="2">h7</strain>
    </source>
</reference>
<protein>
    <submittedName>
        <fullName evidence="1">Uncharacterized protein</fullName>
    </submittedName>
</protein>
<dbReference type="STRING" id="686832.A0A0C2Y0N2"/>
<dbReference type="AlphaFoldDB" id="A0A0C2Y0N2"/>
<evidence type="ECO:0000313" key="2">
    <source>
        <dbReference type="Proteomes" id="UP000053424"/>
    </source>
</evidence>
<dbReference type="OrthoDB" id="3262196at2759"/>
<dbReference type="EMBL" id="KN831889">
    <property type="protein sequence ID" value="KIM34652.1"/>
    <property type="molecule type" value="Genomic_DNA"/>
</dbReference>
<keyword evidence="2" id="KW-1185">Reference proteome</keyword>
<accession>A0A0C2Y0N2</accession>
<dbReference type="Proteomes" id="UP000053424">
    <property type="component" value="Unassembled WGS sequence"/>
</dbReference>
<dbReference type="HOGENOM" id="CLU_1289048_0_0_1"/>
<sequence>MRHNPTDRLNVILGIRPPHHAREMPFSELDALYRHIFSTLDDTDLVLRILGVRLLAPLNVGGLERFLLLNRGDIEMLIGNLSSIITISHNSYIHILHASLGDFLFDATRSKEFFIDRSSIHTMWNMTKPLFLIDSASNNNGGHFSYAAHHLVWHCENTPVSASAQLLYFTLFQNFSSLSKPCHSTTRMKFIVKDSEKFSISSHRNSRYTIQALD</sequence>